<evidence type="ECO:0000313" key="4">
    <source>
        <dbReference type="Proteomes" id="UP000199656"/>
    </source>
</evidence>
<sequence>MASFGKKLRECREAKGFSQQELAKKLGSAHTVIGRYERDEMTPSIEVAKKLAIILDTTVGYLLGEATNSDTFKDPAMLQRLNEINSLPEEDKHCIIYTIDSLLQNARTKKAFQQH</sequence>
<dbReference type="RefSeq" id="WP_089766370.1">
    <property type="nucleotide sequence ID" value="NZ_BKAT01000083.1"/>
</dbReference>
<evidence type="ECO:0000256" key="1">
    <source>
        <dbReference type="ARBA" id="ARBA00023125"/>
    </source>
</evidence>
<protein>
    <submittedName>
        <fullName evidence="3">Helix-turn-helix</fullName>
    </submittedName>
</protein>
<reference evidence="4" key="1">
    <citation type="submission" date="2016-10" db="EMBL/GenBank/DDBJ databases">
        <authorList>
            <person name="Varghese N."/>
            <person name="Submissions S."/>
        </authorList>
    </citation>
    <scope>NUCLEOTIDE SEQUENCE [LARGE SCALE GENOMIC DNA]</scope>
    <source>
        <strain evidence="4">DSM 23920</strain>
    </source>
</reference>
<evidence type="ECO:0000259" key="2">
    <source>
        <dbReference type="PROSITE" id="PS50943"/>
    </source>
</evidence>
<dbReference type="STRING" id="408074.SAMN05660909_05690"/>
<dbReference type="Gene3D" id="1.10.260.40">
    <property type="entry name" value="lambda repressor-like DNA-binding domains"/>
    <property type="match status" value="1"/>
</dbReference>
<dbReference type="InterPro" id="IPR049639">
    <property type="entry name" value="RstR"/>
</dbReference>
<keyword evidence="4" id="KW-1185">Reference proteome</keyword>
<dbReference type="EMBL" id="FNRL01000061">
    <property type="protein sequence ID" value="SEB12752.1"/>
    <property type="molecule type" value="Genomic_DNA"/>
</dbReference>
<dbReference type="Pfam" id="PF01381">
    <property type="entry name" value="HTH_3"/>
    <property type="match status" value="1"/>
</dbReference>
<dbReference type="PANTHER" id="PTHR46558:SF11">
    <property type="entry name" value="HTH-TYPE TRANSCRIPTIONAL REGULATOR XRE"/>
    <property type="match status" value="1"/>
</dbReference>
<organism evidence="3 4">
    <name type="scientific">Chitinophaga terrae</name>
    <name type="common">ex Kim and Jung 2007</name>
    <dbReference type="NCBI Taxonomy" id="408074"/>
    <lineage>
        <taxon>Bacteria</taxon>
        <taxon>Pseudomonadati</taxon>
        <taxon>Bacteroidota</taxon>
        <taxon>Chitinophagia</taxon>
        <taxon>Chitinophagales</taxon>
        <taxon>Chitinophagaceae</taxon>
        <taxon>Chitinophaga</taxon>
    </lineage>
</organism>
<gene>
    <name evidence="3" type="ORF">SAMN05660909_05690</name>
</gene>
<dbReference type="GO" id="GO:0003677">
    <property type="term" value="F:DNA binding"/>
    <property type="evidence" value="ECO:0007669"/>
    <property type="project" value="UniProtKB-KW"/>
</dbReference>
<dbReference type="Proteomes" id="UP000199656">
    <property type="component" value="Unassembled WGS sequence"/>
</dbReference>
<dbReference type="CDD" id="cd00093">
    <property type="entry name" value="HTH_XRE"/>
    <property type="match status" value="1"/>
</dbReference>
<proteinExistence type="predicted"/>
<name>A0A1H4GVS7_9BACT</name>
<evidence type="ECO:0000313" key="3">
    <source>
        <dbReference type="EMBL" id="SEB12752.1"/>
    </source>
</evidence>
<dbReference type="NCBIfam" id="NF041951">
    <property type="entry name" value="phage_RstR"/>
    <property type="match status" value="1"/>
</dbReference>
<keyword evidence="1" id="KW-0238">DNA-binding</keyword>
<feature type="domain" description="HTH cro/C1-type" evidence="2">
    <location>
        <begin position="8"/>
        <end position="62"/>
    </location>
</feature>
<dbReference type="SUPFAM" id="SSF47413">
    <property type="entry name" value="lambda repressor-like DNA-binding domains"/>
    <property type="match status" value="1"/>
</dbReference>
<dbReference type="InterPro" id="IPR010982">
    <property type="entry name" value="Lambda_DNA-bd_dom_sf"/>
</dbReference>
<accession>A0A1H4GVS7</accession>
<dbReference type="PROSITE" id="PS50943">
    <property type="entry name" value="HTH_CROC1"/>
    <property type="match status" value="1"/>
</dbReference>
<dbReference type="SMART" id="SM00530">
    <property type="entry name" value="HTH_XRE"/>
    <property type="match status" value="1"/>
</dbReference>
<dbReference type="InterPro" id="IPR001387">
    <property type="entry name" value="Cro/C1-type_HTH"/>
</dbReference>
<dbReference type="OrthoDB" id="881869at2"/>
<dbReference type="PANTHER" id="PTHR46558">
    <property type="entry name" value="TRACRIPTIONAL REGULATORY PROTEIN-RELATED-RELATED"/>
    <property type="match status" value="1"/>
</dbReference>
<dbReference type="AlphaFoldDB" id="A0A1H4GVS7"/>